<dbReference type="InterPro" id="IPR018011">
    <property type="entry name" value="Carb_sulfotrans_8-10"/>
</dbReference>
<evidence type="ECO:0000256" key="1">
    <source>
        <dbReference type="ARBA" id="ARBA00004323"/>
    </source>
</evidence>
<accession>R7V3K5</accession>
<evidence type="ECO:0000256" key="9">
    <source>
        <dbReference type="RuleBase" id="RU364020"/>
    </source>
</evidence>
<dbReference type="PANTHER" id="PTHR12137:SF54">
    <property type="entry name" value="CARBOHYDRATE SULFOTRANSFERASE"/>
    <property type="match status" value="1"/>
</dbReference>
<evidence type="ECO:0000313" key="10">
    <source>
        <dbReference type="EMBL" id="ELU13124.1"/>
    </source>
</evidence>
<comment type="subcellular location">
    <subcellularLocation>
        <location evidence="1 9">Golgi apparatus membrane</location>
        <topology evidence="1 9">Single-pass type II membrane protein</topology>
    </subcellularLocation>
</comment>
<evidence type="ECO:0000256" key="7">
    <source>
        <dbReference type="ARBA" id="ARBA00023136"/>
    </source>
</evidence>
<dbReference type="EnsemblMetazoa" id="CapteT119661">
    <property type="protein sequence ID" value="CapteP119661"/>
    <property type="gene ID" value="CapteG119661"/>
</dbReference>
<dbReference type="Proteomes" id="UP000014760">
    <property type="component" value="Unassembled WGS sequence"/>
</dbReference>
<evidence type="ECO:0000256" key="4">
    <source>
        <dbReference type="ARBA" id="ARBA00022692"/>
    </source>
</evidence>
<keyword evidence="9" id="KW-0735">Signal-anchor</keyword>
<dbReference type="Pfam" id="PF03567">
    <property type="entry name" value="Sulfotransfer_2"/>
    <property type="match status" value="1"/>
</dbReference>
<sequence>MESNQTEEKVNQEDARPSEVCSNERRLVNIKAKCEKHPELAKLTGFQAHLKVDPKNKVLFCLVRKAGSTSVHNLMHMALTGTYLDDPENCGEDCWQASGILPLSRYDDRQKKEILGSYHKIIVVRHPFERYLSCWVNKFKFPGVPVNMDYEKEVQSWMNITQIQALNFSDEIRAELAKEMTLSELTKLVDLYEREKLRHDSHWRQMYQVCQPCAIQYDYMVRVETMQFDSNHILQKLNLTEENFPQLNHHRSTSGYKLEKDLPDFSSVPSDVMDTLHKLYQTDLDMFGYSFDKSTFTAKCDGFEANDHHCC</sequence>
<keyword evidence="3 9" id="KW-0808">Transferase</keyword>
<name>R7V3K5_CAPTE</name>
<evidence type="ECO:0000256" key="5">
    <source>
        <dbReference type="ARBA" id="ARBA00022989"/>
    </source>
</evidence>
<protein>
    <recommendedName>
        <fullName evidence="9">Carbohydrate sulfotransferase</fullName>
        <ecNumber evidence="9">2.8.2.-</ecNumber>
    </recommendedName>
</protein>
<keyword evidence="9" id="KW-0119">Carbohydrate metabolism</keyword>
<reference evidence="12" key="1">
    <citation type="submission" date="2012-12" db="EMBL/GenBank/DDBJ databases">
        <authorList>
            <person name="Hellsten U."/>
            <person name="Grimwood J."/>
            <person name="Chapman J.A."/>
            <person name="Shapiro H."/>
            <person name="Aerts A."/>
            <person name="Otillar R.P."/>
            <person name="Terry A.Y."/>
            <person name="Boore J.L."/>
            <person name="Simakov O."/>
            <person name="Marletaz F."/>
            <person name="Cho S.-J."/>
            <person name="Edsinger-Gonzales E."/>
            <person name="Havlak P."/>
            <person name="Kuo D.-H."/>
            <person name="Larsson T."/>
            <person name="Lv J."/>
            <person name="Arendt D."/>
            <person name="Savage R."/>
            <person name="Osoegawa K."/>
            <person name="de Jong P."/>
            <person name="Lindberg D.R."/>
            <person name="Seaver E.C."/>
            <person name="Weisblat D.A."/>
            <person name="Putnam N.H."/>
            <person name="Grigoriev I.V."/>
            <person name="Rokhsar D.S."/>
        </authorList>
    </citation>
    <scope>NUCLEOTIDE SEQUENCE</scope>
    <source>
        <strain evidence="12">I ESC-2004</strain>
    </source>
</reference>
<dbReference type="GO" id="GO:0016051">
    <property type="term" value="P:carbohydrate biosynthetic process"/>
    <property type="evidence" value="ECO:0007669"/>
    <property type="project" value="InterPro"/>
</dbReference>
<dbReference type="OMA" id="DFEMYNY"/>
<evidence type="ECO:0000313" key="11">
    <source>
        <dbReference type="EnsemblMetazoa" id="CapteP119661"/>
    </source>
</evidence>
<keyword evidence="5" id="KW-1133">Transmembrane helix</keyword>
<keyword evidence="8 9" id="KW-0325">Glycoprotein</keyword>
<dbReference type="InterPro" id="IPR027417">
    <property type="entry name" value="P-loop_NTPase"/>
</dbReference>
<proteinExistence type="inferred from homology"/>
<dbReference type="EMBL" id="AMQN01005214">
    <property type="status" value="NOT_ANNOTATED_CDS"/>
    <property type="molecule type" value="Genomic_DNA"/>
</dbReference>
<evidence type="ECO:0000256" key="2">
    <source>
        <dbReference type="ARBA" id="ARBA00006339"/>
    </source>
</evidence>
<keyword evidence="12" id="KW-1185">Reference proteome</keyword>
<evidence type="ECO:0000256" key="6">
    <source>
        <dbReference type="ARBA" id="ARBA00023034"/>
    </source>
</evidence>
<dbReference type="PANTHER" id="PTHR12137">
    <property type="entry name" value="CARBOHYDRATE SULFOTRANSFERASE"/>
    <property type="match status" value="1"/>
</dbReference>
<dbReference type="AlphaFoldDB" id="R7V3K5"/>
<evidence type="ECO:0000256" key="3">
    <source>
        <dbReference type="ARBA" id="ARBA00022679"/>
    </source>
</evidence>
<dbReference type="GO" id="GO:0008146">
    <property type="term" value="F:sulfotransferase activity"/>
    <property type="evidence" value="ECO:0007669"/>
    <property type="project" value="InterPro"/>
</dbReference>
<keyword evidence="6 9" id="KW-0333">Golgi apparatus</keyword>
<keyword evidence="7" id="KW-0472">Membrane</keyword>
<dbReference type="InterPro" id="IPR005331">
    <property type="entry name" value="Sulfotransferase"/>
</dbReference>
<dbReference type="HOGENOM" id="CLU_043398_0_0_1"/>
<dbReference type="EMBL" id="KB295454">
    <property type="protein sequence ID" value="ELU13124.1"/>
    <property type="molecule type" value="Genomic_DNA"/>
</dbReference>
<gene>
    <name evidence="10" type="ORF">CAPTEDRAFT_119661</name>
</gene>
<dbReference type="GO" id="GO:0000139">
    <property type="term" value="C:Golgi membrane"/>
    <property type="evidence" value="ECO:0007669"/>
    <property type="project" value="UniProtKB-SubCell"/>
</dbReference>
<keyword evidence="4" id="KW-0812">Transmembrane</keyword>
<evidence type="ECO:0000313" key="12">
    <source>
        <dbReference type="Proteomes" id="UP000014760"/>
    </source>
</evidence>
<evidence type="ECO:0000256" key="8">
    <source>
        <dbReference type="ARBA" id="ARBA00023180"/>
    </source>
</evidence>
<reference evidence="11" key="3">
    <citation type="submission" date="2015-06" db="UniProtKB">
        <authorList>
            <consortium name="EnsemblMetazoa"/>
        </authorList>
    </citation>
    <scope>IDENTIFICATION</scope>
</reference>
<dbReference type="OrthoDB" id="2019940at2759"/>
<dbReference type="EC" id="2.8.2.-" evidence="9"/>
<dbReference type="SUPFAM" id="SSF52540">
    <property type="entry name" value="P-loop containing nucleoside triphosphate hydrolases"/>
    <property type="match status" value="1"/>
</dbReference>
<organism evidence="10">
    <name type="scientific">Capitella teleta</name>
    <name type="common">Polychaete worm</name>
    <dbReference type="NCBI Taxonomy" id="283909"/>
    <lineage>
        <taxon>Eukaryota</taxon>
        <taxon>Metazoa</taxon>
        <taxon>Spiralia</taxon>
        <taxon>Lophotrochozoa</taxon>
        <taxon>Annelida</taxon>
        <taxon>Polychaeta</taxon>
        <taxon>Sedentaria</taxon>
        <taxon>Scolecida</taxon>
        <taxon>Capitellidae</taxon>
        <taxon>Capitella</taxon>
    </lineage>
</organism>
<comment type="similarity">
    <text evidence="2 9">Belongs to the sulfotransferase 2 family.</text>
</comment>
<reference evidence="10 12" key="2">
    <citation type="journal article" date="2013" name="Nature">
        <title>Insights into bilaterian evolution from three spiralian genomes.</title>
        <authorList>
            <person name="Simakov O."/>
            <person name="Marletaz F."/>
            <person name="Cho S.J."/>
            <person name="Edsinger-Gonzales E."/>
            <person name="Havlak P."/>
            <person name="Hellsten U."/>
            <person name="Kuo D.H."/>
            <person name="Larsson T."/>
            <person name="Lv J."/>
            <person name="Arendt D."/>
            <person name="Savage R."/>
            <person name="Osoegawa K."/>
            <person name="de Jong P."/>
            <person name="Grimwood J."/>
            <person name="Chapman J.A."/>
            <person name="Shapiro H."/>
            <person name="Aerts A."/>
            <person name="Otillar R.P."/>
            <person name="Terry A.Y."/>
            <person name="Boore J.L."/>
            <person name="Grigoriev I.V."/>
            <person name="Lindberg D.R."/>
            <person name="Seaver E.C."/>
            <person name="Weisblat D.A."/>
            <person name="Putnam N.H."/>
            <person name="Rokhsar D.S."/>
        </authorList>
    </citation>
    <scope>NUCLEOTIDE SEQUENCE</scope>
    <source>
        <strain evidence="10 12">I ESC-2004</strain>
    </source>
</reference>